<feature type="compositionally biased region" description="Low complexity" evidence="1">
    <location>
        <begin position="35"/>
        <end position="47"/>
    </location>
</feature>
<reference evidence="3" key="1">
    <citation type="journal article" date="2014" name="Genome Announc.">
        <title>Complete sequencing and chromosome-scale genome assembly of the industrial progenitor strain P2niaD18 from the penicillin producer Penicillium chrysogenum.</title>
        <authorList>
            <person name="Specht T."/>
            <person name="Dahlmann T.A."/>
            <person name="Zadra I."/>
            <person name="Kurnsteiner H."/>
            <person name="Kuck U."/>
        </authorList>
    </citation>
    <scope>NUCLEOTIDE SEQUENCE [LARGE SCALE GENOMIC DNA]</scope>
    <source>
        <strain evidence="3">P2niaD18</strain>
    </source>
</reference>
<evidence type="ECO:0000313" key="3">
    <source>
        <dbReference type="EMBL" id="KZN91987.1"/>
    </source>
</evidence>
<name>A0A161ZIC4_PENCH</name>
<feature type="region of interest" description="Disordered" evidence="1">
    <location>
        <begin position="1"/>
        <end position="61"/>
    </location>
</feature>
<evidence type="ECO:0000256" key="1">
    <source>
        <dbReference type="SAM" id="MobiDB-lite"/>
    </source>
</evidence>
<gene>
    <name evidence="3" type="ORF">EN45_021300</name>
</gene>
<dbReference type="Pfam" id="PF13391">
    <property type="entry name" value="HNH_2"/>
    <property type="match status" value="1"/>
</dbReference>
<dbReference type="Proteomes" id="UP000076449">
    <property type="component" value="Chromosome I"/>
</dbReference>
<proteinExistence type="predicted"/>
<dbReference type="AlphaFoldDB" id="A0A161ZIC4"/>
<protein>
    <recommendedName>
        <fullName evidence="2">HNH nuclease domain-containing protein</fullName>
    </recommendedName>
</protein>
<organism evidence="3">
    <name type="scientific">Penicillium chrysogenum</name>
    <name type="common">Penicillium notatum</name>
    <dbReference type="NCBI Taxonomy" id="5076"/>
    <lineage>
        <taxon>Eukaryota</taxon>
        <taxon>Fungi</taxon>
        <taxon>Dikarya</taxon>
        <taxon>Ascomycota</taxon>
        <taxon>Pezizomycotina</taxon>
        <taxon>Eurotiomycetes</taxon>
        <taxon>Eurotiomycetidae</taxon>
        <taxon>Eurotiales</taxon>
        <taxon>Aspergillaceae</taxon>
        <taxon>Penicillium</taxon>
        <taxon>Penicillium chrysogenum species complex</taxon>
    </lineage>
</organism>
<sequence length="394" mass="43695">MGPKRKASSTKSSPESEPHQHATPSKSSKSRKDSAPSSSSGGAALKAPRIPHRTTGLSPLSTDVEDAADWEIMKENAKLRIDSYVPVGEAIRNAENILKPSLHALLEWLPPGGRDHHARIILNARSDKDLWEHFWNVCCYLAAPMKTSTRYSSTVDSAETKSAHHSAVASTLTEPQGRLKEFSQPLLRRDNHCCVVSSIINYQYAEETGLSYDIPAALTEGAHITPYSYASWKTLTVRTKRTSAWTFLYESFPALRNTIHAESINDPVNGMTLLTDLHTWFGDFRLAFEATDRPNEYKILTFGRPLATAGHIPEKVTFTNAAPDDISLPSPVLLHCHCVMAKIFHVSGMGETVEKFMRKWDDLKQGPGSHALRGDGKSDLDKFLSAALWEYIRG</sequence>
<evidence type="ECO:0000259" key="2">
    <source>
        <dbReference type="Pfam" id="PF13391"/>
    </source>
</evidence>
<feature type="domain" description="HNH nuclease" evidence="2">
    <location>
        <begin position="208"/>
        <end position="289"/>
    </location>
</feature>
<accession>A0A161ZIC4</accession>
<dbReference type="EMBL" id="CM002798">
    <property type="protein sequence ID" value="KZN91987.1"/>
    <property type="molecule type" value="Genomic_DNA"/>
</dbReference>
<dbReference type="InterPro" id="IPR003615">
    <property type="entry name" value="HNH_nuc"/>
</dbReference>